<proteinExistence type="predicted"/>
<reference evidence="2" key="1">
    <citation type="submission" date="2019-10" db="EMBL/GenBank/DDBJ databases">
        <title>Draft genome sequece of Microseira wollei NIES-4236.</title>
        <authorList>
            <person name="Yamaguchi H."/>
            <person name="Suzuki S."/>
            <person name="Kawachi M."/>
        </authorList>
    </citation>
    <scope>NUCLEOTIDE SEQUENCE</scope>
    <source>
        <strain evidence="2">NIES-4236</strain>
    </source>
</reference>
<dbReference type="RefSeq" id="WP_226585269.1">
    <property type="nucleotide sequence ID" value="NZ_BLAY01000073.1"/>
</dbReference>
<dbReference type="Proteomes" id="UP001050975">
    <property type="component" value="Unassembled WGS sequence"/>
</dbReference>
<name>A0AAV3XFS5_9CYAN</name>
<keyword evidence="3" id="KW-1185">Reference proteome</keyword>
<feature type="region of interest" description="Disordered" evidence="1">
    <location>
        <begin position="1"/>
        <end position="25"/>
    </location>
</feature>
<evidence type="ECO:0000313" key="2">
    <source>
        <dbReference type="EMBL" id="GET39750.1"/>
    </source>
</evidence>
<evidence type="ECO:0000313" key="3">
    <source>
        <dbReference type="Proteomes" id="UP001050975"/>
    </source>
</evidence>
<sequence>MAGEVYRQSGNFGITPLQKLPSMAGRMPTPQELLQKSIGPISGGKMGAGANVALCHQRSGETESS</sequence>
<dbReference type="EMBL" id="BLAY01000073">
    <property type="protein sequence ID" value="GET39750.1"/>
    <property type="molecule type" value="Genomic_DNA"/>
</dbReference>
<protein>
    <submittedName>
        <fullName evidence="2">Uncharacterized protein</fullName>
    </submittedName>
</protein>
<gene>
    <name evidence="2" type="ORF">MiSe_45220</name>
</gene>
<evidence type="ECO:0000256" key="1">
    <source>
        <dbReference type="SAM" id="MobiDB-lite"/>
    </source>
</evidence>
<comment type="caution">
    <text evidence="2">The sequence shown here is derived from an EMBL/GenBank/DDBJ whole genome shotgun (WGS) entry which is preliminary data.</text>
</comment>
<organism evidence="2 3">
    <name type="scientific">Microseira wollei NIES-4236</name>
    <dbReference type="NCBI Taxonomy" id="2530354"/>
    <lineage>
        <taxon>Bacteria</taxon>
        <taxon>Bacillati</taxon>
        <taxon>Cyanobacteriota</taxon>
        <taxon>Cyanophyceae</taxon>
        <taxon>Oscillatoriophycideae</taxon>
        <taxon>Aerosakkonematales</taxon>
        <taxon>Aerosakkonemataceae</taxon>
        <taxon>Microseira</taxon>
    </lineage>
</organism>
<dbReference type="AlphaFoldDB" id="A0AAV3XFS5"/>
<accession>A0AAV3XFS5</accession>